<dbReference type="Gene3D" id="3.40.1080.10">
    <property type="entry name" value="Glutaconate Coenzyme A-transferase"/>
    <property type="match status" value="1"/>
</dbReference>
<dbReference type="SUPFAM" id="SSF100950">
    <property type="entry name" value="NagB/RpiA/CoA transferase-like"/>
    <property type="match status" value="2"/>
</dbReference>
<dbReference type="InterPro" id="IPR037171">
    <property type="entry name" value="NagB/RpiA_transferase-like"/>
</dbReference>
<comment type="pathway">
    <text evidence="2">Lipid metabolism; butanoate metabolism.</text>
</comment>
<evidence type="ECO:0000259" key="3">
    <source>
        <dbReference type="Pfam" id="PF02550"/>
    </source>
</evidence>
<keyword evidence="1 2" id="KW-0808">Transferase</keyword>
<evidence type="ECO:0000256" key="1">
    <source>
        <dbReference type="ARBA" id="ARBA00022679"/>
    </source>
</evidence>
<keyword evidence="2" id="KW-0443">Lipid metabolism</keyword>
<name>A0ABV2JCA5_9FIRM</name>
<keyword evidence="6" id="KW-1185">Reference proteome</keyword>
<dbReference type="PANTHER" id="PTHR21432">
    <property type="entry name" value="ACETYL-COA HYDROLASE-RELATED"/>
    <property type="match status" value="1"/>
</dbReference>
<dbReference type="InterPro" id="IPR046433">
    <property type="entry name" value="ActCoA_hydro"/>
</dbReference>
<reference evidence="5 6" key="1">
    <citation type="submission" date="2024-06" db="EMBL/GenBank/DDBJ databases">
        <title>Genomic Encyclopedia of Type Strains, Phase IV (KMG-IV): sequencing the most valuable type-strain genomes for metagenomic binning, comparative biology and taxonomic classification.</title>
        <authorList>
            <person name="Goeker M."/>
        </authorList>
    </citation>
    <scope>NUCLEOTIDE SEQUENCE [LARGE SCALE GENOMIC DNA]</scope>
    <source>
        <strain evidence="5 6">DSM 21460</strain>
    </source>
</reference>
<dbReference type="InterPro" id="IPR003702">
    <property type="entry name" value="ActCoA_hydro_N"/>
</dbReference>
<sequence length="447" mass="49266">MDFRNEYNSKLITAKEAAAMVKDNMWIDYAWGASTPVAFDHALAERLDELNEIKVRGGVLMWVPEIFKKDPDGEKVVWNSWHAGGPDRSRINTTQGGFYAPLRYSELPKWYRENCEVNIAVITTTPMNKHGMFNFGLNASHLYAVVEKADIVILEINEKMPTCLGGFEHEVSIEKVDYIIEGDNPDIATLPKGGFNEVDEAVAKQIVEEIPNGATLQLGIGGMPNAVGLMIGESDIKDLGVHTEMYVDAFVALAKKGKITGAKKNIDRFRQAYGFAAGSAEMYEYMDNNSAVMAAPVNYTNDARVIAQLDNFISINSAVNVDLFGQVSSESSGYRHISGAGGQLDFVLGAYLSKGGKSFICLPSTYTNKKTGKSVSNIVPNFDTGSAITAARPNTNWIVTEHGKFNCKGKSTWERAEGLINISAPEFRDDLIKEAEKMNVWRNSNKR</sequence>
<evidence type="ECO:0000313" key="5">
    <source>
        <dbReference type="EMBL" id="MET3617409.1"/>
    </source>
</evidence>
<dbReference type="Gene3D" id="3.40.1080.20">
    <property type="entry name" value="Acetyl-CoA hydrolase/transferase C-terminal domain"/>
    <property type="match status" value="1"/>
</dbReference>
<organism evidence="5 6">
    <name type="scientific">Peptoniphilus olsenii</name>
    <dbReference type="NCBI Taxonomy" id="411570"/>
    <lineage>
        <taxon>Bacteria</taxon>
        <taxon>Bacillati</taxon>
        <taxon>Bacillota</taxon>
        <taxon>Tissierellia</taxon>
        <taxon>Tissierellales</taxon>
        <taxon>Peptoniphilaceae</taxon>
        <taxon>Peptoniphilus</taxon>
    </lineage>
</organism>
<feature type="domain" description="Acetyl-CoA hydrolase/transferase N-terminal" evidence="3">
    <location>
        <begin position="4"/>
        <end position="187"/>
    </location>
</feature>
<dbReference type="RefSeq" id="WP_354367828.1">
    <property type="nucleotide sequence ID" value="NZ_JBEPMA010000004.1"/>
</dbReference>
<evidence type="ECO:0000313" key="6">
    <source>
        <dbReference type="Proteomes" id="UP001549162"/>
    </source>
</evidence>
<feature type="active site" description="5-glutamyl coenzyme A thioester intermediate" evidence="2">
    <location>
        <position position="244"/>
    </location>
</feature>
<dbReference type="HAMAP" id="MF_03227">
    <property type="entry name" value="But_acet_CoA_trans"/>
    <property type="match status" value="1"/>
</dbReference>
<comment type="catalytic activity">
    <reaction evidence="2">
        <text>butanoate + acetyl-CoA = butanoyl-CoA + acetate</text>
        <dbReference type="Rhea" id="RHEA:30071"/>
        <dbReference type="ChEBI" id="CHEBI:17968"/>
        <dbReference type="ChEBI" id="CHEBI:30089"/>
        <dbReference type="ChEBI" id="CHEBI:57288"/>
        <dbReference type="ChEBI" id="CHEBI:57371"/>
    </reaction>
</comment>
<feature type="binding site" evidence="2">
    <location>
        <position position="342"/>
    </location>
    <ligand>
        <name>CoA</name>
        <dbReference type="ChEBI" id="CHEBI:57287"/>
    </ligand>
</feature>
<feature type="binding site" evidence="2">
    <location>
        <begin position="219"/>
        <end position="223"/>
    </location>
    <ligand>
        <name>CoA</name>
        <dbReference type="ChEBI" id="CHEBI:57287"/>
    </ligand>
</feature>
<proteinExistence type="inferred from homology"/>
<dbReference type="InterPro" id="IPR023990">
    <property type="entry name" value="Butryl-CoA_acetate_CoA_Tfrase"/>
</dbReference>
<dbReference type="EC" id="2.8.3.-" evidence="2"/>
<dbReference type="Pfam" id="PF02550">
    <property type="entry name" value="AcetylCoA_hydro"/>
    <property type="match status" value="1"/>
</dbReference>
<comment type="caution">
    <text evidence="5">The sequence shown here is derived from an EMBL/GenBank/DDBJ whole genome shotgun (WGS) entry which is preliminary data.</text>
</comment>
<dbReference type="InterPro" id="IPR038460">
    <property type="entry name" value="AcetylCoA_hyd_C_sf"/>
</dbReference>
<dbReference type="Pfam" id="PF13336">
    <property type="entry name" value="AcetylCoA_hyd_C"/>
    <property type="match status" value="1"/>
</dbReference>
<dbReference type="HAMAP" id="MF_03228">
    <property type="entry name" value="But_CoA_trans"/>
    <property type="match status" value="1"/>
</dbReference>
<dbReference type="PANTHER" id="PTHR21432:SF20">
    <property type="entry name" value="ACETYL-COA HYDROLASE"/>
    <property type="match status" value="1"/>
</dbReference>
<comment type="function">
    <text evidence="2">Coenzyme A-transferase that converts butyryl-CoA to butyrate.</text>
</comment>
<comment type="similarity">
    <text evidence="2">Belongs to the acetyl-CoA hydrolase/transferase family. Butyryl-CoA CoA-transferase subfamily.</text>
</comment>
<gene>
    <name evidence="5" type="ORF">ABID14_001038</name>
</gene>
<feature type="binding site" evidence="2">
    <location>
        <position position="319"/>
    </location>
    <ligand>
        <name>CoA</name>
        <dbReference type="ChEBI" id="CHEBI:57287"/>
    </ligand>
</feature>
<evidence type="ECO:0000256" key="2">
    <source>
        <dbReference type="HAMAP-Rule" id="MF_03227"/>
    </source>
</evidence>
<dbReference type="NCBIfam" id="TIGR03948">
    <property type="entry name" value="butyr_acet_CoA"/>
    <property type="match status" value="1"/>
</dbReference>
<dbReference type="InterPro" id="IPR026888">
    <property type="entry name" value="AcetylCoA_hyd_C"/>
</dbReference>
<accession>A0ABV2JCA5</accession>
<keyword evidence="2" id="KW-0276">Fatty acid metabolism</keyword>
<protein>
    <recommendedName>
        <fullName evidence="2">Butyryl-CoA:acetate CoA-transferase</fullName>
        <shortName evidence="2">Butyryl-CoA CoA-transferase</shortName>
        <ecNumber evidence="2">2.8.3.-</ecNumber>
    </recommendedName>
</protein>
<dbReference type="EMBL" id="JBEPMA010000004">
    <property type="protein sequence ID" value="MET3617409.1"/>
    <property type="molecule type" value="Genomic_DNA"/>
</dbReference>
<feature type="domain" description="Acetyl-CoA hydrolase/transferase C-terminal" evidence="4">
    <location>
        <begin position="278"/>
        <end position="435"/>
    </location>
</feature>
<dbReference type="Gene3D" id="3.30.750.70">
    <property type="entry name" value="4-hydroxybutyrate coenzyme like domains"/>
    <property type="match status" value="1"/>
</dbReference>
<dbReference type="Proteomes" id="UP001549162">
    <property type="component" value="Unassembled WGS sequence"/>
</dbReference>
<evidence type="ECO:0000259" key="4">
    <source>
        <dbReference type="Pfam" id="PF13336"/>
    </source>
</evidence>